<feature type="region of interest" description="Disordered" evidence="1">
    <location>
        <begin position="55"/>
        <end position="101"/>
    </location>
</feature>
<dbReference type="Proteomes" id="UP000019471">
    <property type="component" value="Unassembled WGS sequence"/>
</dbReference>
<feature type="compositionally biased region" description="Basic and acidic residues" evidence="1">
    <location>
        <begin position="401"/>
        <end position="410"/>
    </location>
</feature>
<reference evidence="3 4" key="1">
    <citation type="submission" date="2013-03" db="EMBL/GenBank/DDBJ databases">
        <title>The Genome Sequence of Cladophialophora psammophila CBS 110553.</title>
        <authorList>
            <consortium name="The Broad Institute Genomics Platform"/>
            <person name="Cuomo C."/>
            <person name="de Hoog S."/>
            <person name="Gorbushina A."/>
            <person name="Walker B."/>
            <person name="Young S.K."/>
            <person name="Zeng Q."/>
            <person name="Gargeya S."/>
            <person name="Fitzgerald M."/>
            <person name="Haas B."/>
            <person name="Abouelleil A."/>
            <person name="Allen A.W."/>
            <person name="Alvarado L."/>
            <person name="Arachchi H.M."/>
            <person name="Berlin A.M."/>
            <person name="Chapman S.B."/>
            <person name="Gainer-Dewar J."/>
            <person name="Goldberg J."/>
            <person name="Griggs A."/>
            <person name="Gujja S."/>
            <person name="Hansen M."/>
            <person name="Howarth C."/>
            <person name="Imamovic A."/>
            <person name="Ireland A."/>
            <person name="Larimer J."/>
            <person name="McCowan C."/>
            <person name="Murphy C."/>
            <person name="Pearson M."/>
            <person name="Poon T.W."/>
            <person name="Priest M."/>
            <person name="Roberts A."/>
            <person name="Saif S."/>
            <person name="Shea T."/>
            <person name="Sisk P."/>
            <person name="Sykes S."/>
            <person name="Wortman J."/>
            <person name="Nusbaum C."/>
            <person name="Birren B."/>
        </authorList>
    </citation>
    <scope>NUCLEOTIDE SEQUENCE [LARGE SCALE GENOMIC DNA]</scope>
    <source>
        <strain evidence="3 4">CBS 110553</strain>
    </source>
</reference>
<dbReference type="CDD" id="cd19490">
    <property type="entry name" value="XRCC2"/>
    <property type="match status" value="1"/>
</dbReference>
<dbReference type="GO" id="GO:0042148">
    <property type="term" value="P:DNA strand invasion"/>
    <property type="evidence" value="ECO:0007669"/>
    <property type="project" value="TreeGrafter"/>
</dbReference>
<feature type="compositionally biased region" description="Low complexity" evidence="1">
    <location>
        <begin position="305"/>
        <end position="318"/>
    </location>
</feature>
<proteinExistence type="predicted"/>
<dbReference type="RefSeq" id="XP_007742361.1">
    <property type="nucleotide sequence ID" value="XM_007744171.1"/>
</dbReference>
<dbReference type="SUPFAM" id="SSF52540">
    <property type="entry name" value="P-loop containing nucleoside triphosphate hydrolases"/>
    <property type="match status" value="1"/>
</dbReference>
<feature type="region of interest" description="Disordered" evidence="1">
    <location>
        <begin position="399"/>
        <end position="437"/>
    </location>
</feature>
<feature type="compositionally biased region" description="Gly residues" evidence="1">
    <location>
        <begin position="411"/>
        <end position="421"/>
    </location>
</feature>
<dbReference type="InterPro" id="IPR027417">
    <property type="entry name" value="P-loop_NTPase"/>
</dbReference>
<evidence type="ECO:0000313" key="4">
    <source>
        <dbReference type="Proteomes" id="UP000019471"/>
    </source>
</evidence>
<protein>
    <recommendedName>
        <fullName evidence="2">Rad51-like C-terminal domain-containing protein</fullName>
    </recommendedName>
</protein>
<organism evidence="3 4">
    <name type="scientific">Cladophialophora psammophila CBS 110553</name>
    <dbReference type="NCBI Taxonomy" id="1182543"/>
    <lineage>
        <taxon>Eukaryota</taxon>
        <taxon>Fungi</taxon>
        <taxon>Dikarya</taxon>
        <taxon>Ascomycota</taxon>
        <taxon>Pezizomycotina</taxon>
        <taxon>Eurotiomycetes</taxon>
        <taxon>Chaetothyriomycetidae</taxon>
        <taxon>Chaetothyriales</taxon>
        <taxon>Herpotrichiellaceae</taxon>
        <taxon>Cladophialophora</taxon>
    </lineage>
</organism>
<dbReference type="PANTHER" id="PTHR46644:SF2">
    <property type="entry name" value="DNA REPAIR PROTEIN XRCC2"/>
    <property type="match status" value="1"/>
</dbReference>
<evidence type="ECO:0000256" key="1">
    <source>
        <dbReference type="SAM" id="MobiDB-lite"/>
    </source>
</evidence>
<dbReference type="STRING" id="1182543.W9X0S5"/>
<dbReference type="HOGENOM" id="CLU_046729_0_0_1"/>
<comment type="caution">
    <text evidence="3">The sequence shown here is derived from an EMBL/GenBank/DDBJ whole genome shotgun (WGS) entry which is preliminary data.</text>
</comment>
<dbReference type="eggNOG" id="KOG2859">
    <property type="taxonomic scope" value="Eukaryota"/>
</dbReference>
<dbReference type="InterPro" id="IPR013632">
    <property type="entry name" value="Rad51_C"/>
</dbReference>
<sequence length="437" mass="47430">MSAGQYGARLLEEVKEETLEQFLAELRCSIDPRPRSVLGVPQLDNLLESLRYPAAERTPGNPQWPSSSTPTSPALDDNNNSTSEGEQSDNEEISPCRPPLRAFTDQAKPATIELSSAKSASGKTSLLSYLCAISVLPRDLGGNESMAVYVDADGRFSATRLAQIMHHCIQLRLLCIEAGTPSAVNPVFADSGNIQQTIRSSLDHVHVFRPQSSGQLISILSSLHTYLLDRSRHRSMHRPLGLIVLDSATAFYWQDRADQAMARLELPPSATAAEGQRSRAAETIAKLKALQERFECAVLLSTTTATTTSTPFSSPSTRTQHETTSANTPPEPANSDTRVISPWTSYATLSLLLARTPVSQFPPQMGIEECLRDRDRRLEAVRRGRFVATFLGGAAPVRAHGRGERERQSEGGRGGGGGGWETGAFGFRSTADGVEIE</sequence>
<feature type="region of interest" description="Disordered" evidence="1">
    <location>
        <begin position="305"/>
        <end position="338"/>
    </location>
</feature>
<dbReference type="GeneID" id="19188288"/>
<dbReference type="AlphaFoldDB" id="W9X0S5"/>
<dbReference type="GO" id="GO:0005657">
    <property type="term" value="C:replication fork"/>
    <property type="evidence" value="ECO:0007669"/>
    <property type="project" value="InterPro"/>
</dbReference>
<gene>
    <name evidence="3" type="ORF">A1O5_03560</name>
</gene>
<dbReference type="GO" id="GO:0005815">
    <property type="term" value="C:microtubule organizing center"/>
    <property type="evidence" value="ECO:0007669"/>
    <property type="project" value="TreeGrafter"/>
</dbReference>
<dbReference type="PANTHER" id="PTHR46644">
    <property type="entry name" value="DNA REPAIR PROTEIN XRCC2"/>
    <property type="match status" value="1"/>
</dbReference>
<dbReference type="GO" id="GO:0000724">
    <property type="term" value="P:double-strand break repair via homologous recombination"/>
    <property type="evidence" value="ECO:0007669"/>
    <property type="project" value="InterPro"/>
</dbReference>
<dbReference type="EMBL" id="AMGX01000004">
    <property type="protein sequence ID" value="EXJ73798.1"/>
    <property type="molecule type" value="Genomic_DNA"/>
</dbReference>
<feature type="compositionally biased region" description="Polar residues" evidence="1">
    <location>
        <begin position="322"/>
        <end position="338"/>
    </location>
</feature>
<name>W9X0S5_9EURO</name>
<feature type="domain" description="Rad51-like C-terminal" evidence="2">
    <location>
        <begin position="121"/>
        <end position="166"/>
    </location>
</feature>
<dbReference type="OrthoDB" id="420422at2759"/>
<dbReference type="Gene3D" id="3.40.50.300">
    <property type="entry name" value="P-loop containing nucleotide triphosphate hydrolases"/>
    <property type="match status" value="1"/>
</dbReference>
<keyword evidence="4" id="KW-1185">Reference proteome</keyword>
<dbReference type="InterPro" id="IPR030547">
    <property type="entry name" value="XRCC2"/>
</dbReference>
<dbReference type="GO" id="GO:0033063">
    <property type="term" value="C:Rad51B-Rad51C-Rad51D-XRCC2 complex"/>
    <property type="evidence" value="ECO:0007669"/>
    <property type="project" value="InterPro"/>
</dbReference>
<accession>W9X0S5</accession>
<evidence type="ECO:0000313" key="3">
    <source>
        <dbReference type="EMBL" id="EXJ73798.1"/>
    </source>
</evidence>
<dbReference type="GO" id="GO:0000400">
    <property type="term" value="F:four-way junction DNA binding"/>
    <property type="evidence" value="ECO:0007669"/>
    <property type="project" value="TreeGrafter"/>
</dbReference>
<evidence type="ECO:0000259" key="2">
    <source>
        <dbReference type="Pfam" id="PF08423"/>
    </source>
</evidence>
<dbReference type="Pfam" id="PF08423">
    <property type="entry name" value="Rad51"/>
    <property type="match status" value="1"/>
</dbReference>